<reference evidence="1 2" key="1">
    <citation type="journal article" date="2016" name="Nat. Commun.">
        <title>Thousands of microbial genomes shed light on interconnected biogeochemical processes in an aquifer system.</title>
        <authorList>
            <person name="Anantharaman K."/>
            <person name="Brown C.T."/>
            <person name="Hug L.A."/>
            <person name="Sharon I."/>
            <person name="Castelle C.J."/>
            <person name="Probst A.J."/>
            <person name="Thomas B.C."/>
            <person name="Singh A."/>
            <person name="Wilkins M.J."/>
            <person name="Karaoz U."/>
            <person name="Brodie E.L."/>
            <person name="Williams K.H."/>
            <person name="Hubbard S.S."/>
            <person name="Banfield J.F."/>
        </authorList>
    </citation>
    <scope>NUCLEOTIDE SEQUENCE [LARGE SCALE GENOMIC DNA]</scope>
</reference>
<proteinExistence type="predicted"/>
<evidence type="ECO:0000313" key="1">
    <source>
        <dbReference type="EMBL" id="OHA70281.1"/>
    </source>
</evidence>
<gene>
    <name evidence="1" type="ORF">A3F15_01955</name>
</gene>
<protein>
    <submittedName>
        <fullName evidence="1">Uncharacterized protein</fullName>
    </submittedName>
</protein>
<accession>A0A1G2RDZ7</accession>
<name>A0A1G2RDZ7_9BACT</name>
<dbReference type="STRING" id="1802457.A3F15_01955"/>
<organism evidence="1 2">
    <name type="scientific">Candidatus Wildermuthbacteria bacterium RIFCSPHIGHO2_12_FULL_40_12</name>
    <dbReference type="NCBI Taxonomy" id="1802457"/>
    <lineage>
        <taxon>Bacteria</taxon>
        <taxon>Candidatus Wildermuthiibacteriota</taxon>
    </lineage>
</organism>
<dbReference type="Proteomes" id="UP000177078">
    <property type="component" value="Unassembled WGS sequence"/>
</dbReference>
<sequence>MTLKIPSNKFEYDIETIISALGLPERYAYFVERSLVMKEPPEFFPLDRPLPRPFIKRDPNTGRKKLFIEIYGDTKLSDFGSKLFAYNFKRLQPKVYDYGTIKKLGVSNFDIWEQLAKWRSEGKSYKEIRTLAQEKLNYFIKYDEQVKTYLNRYKKLGYTRKKKV</sequence>
<comment type="caution">
    <text evidence="1">The sequence shown here is derived from an EMBL/GenBank/DDBJ whole genome shotgun (WGS) entry which is preliminary data.</text>
</comment>
<evidence type="ECO:0000313" key="2">
    <source>
        <dbReference type="Proteomes" id="UP000177078"/>
    </source>
</evidence>
<dbReference type="AlphaFoldDB" id="A0A1G2RDZ7"/>
<dbReference type="EMBL" id="MHUC01000033">
    <property type="protein sequence ID" value="OHA70281.1"/>
    <property type="molecule type" value="Genomic_DNA"/>
</dbReference>